<dbReference type="PROSITE" id="PS51354">
    <property type="entry name" value="GLUTAREDOXIN_2"/>
    <property type="match status" value="1"/>
</dbReference>
<evidence type="ECO:0000259" key="1">
    <source>
        <dbReference type="Pfam" id="PF00462"/>
    </source>
</evidence>
<dbReference type="PIRSF" id="PIRSF037291">
    <property type="entry name" value="UCP037291_gluthr"/>
    <property type="match status" value="1"/>
</dbReference>
<evidence type="ECO:0000313" key="2">
    <source>
        <dbReference type="EMBL" id="ACD70499.1"/>
    </source>
</evidence>
<dbReference type="SUPFAM" id="SSF52833">
    <property type="entry name" value="Thioredoxin-like"/>
    <property type="match status" value="1"/>
</dbReference>
<evidence type="ECO:0000313" key="3">
    <source>
        <dbReference type="Proteomes" id="UP000001202"/>
    </source>
</evidence>
<dbReference type="InterPro" id="IPR017167">
    <property type="entry name" value="UCP037291_glutaredoxin-rel"/>
</dbReference>
<reference evidence="2 3" key="1">
    <citation type="journal article" date="2008" name="BMC Microbiol.">
        <title>Complete genome sequence of Treponema pallidum ssp. pallidum strain SS14 determined with oligonucleotide arrays.</title>
        <authorList>
            <person name="Matejkova P."/>
            <person name="Strouhal M."/>
            <person name="Smajs D."/>
            <person name="Norris S.J."/>
            <person name="Palzkill T."/>
            <person name="Petrosino J.F."/>
            <person name="Sodergren E."/>
            <person name="Norton J.E."/>
            <person name="Singh J."/>
            <person name="Richmond T.A."/>
            <person name="Molla M.N."/>
            <person name="Albert T.J."/>
            <person name="Weinstock G.M."/>
        </authorList>
    </citation>
    <scope>NUCLEOTIDE SEQUENCE [LARGE SCALE GENOMIC DNA]</scope>
    <source>
        <strain evidence="2 3">SS14</strain>
    </source>
</reference>
<dbReference type="Gene3D" id="3.40.30.10">
    <property type="entry name" value="Glutaredoxin"/>
    <property type="match status" value="1"/>
</dbReference>
<dbReference type="Proteomes" id="UP000001202">
    <property type="component" value="Chromosome"/>
</dbReference>
<dbReference type="Pfam" id="PF00462">
    <property type="entry name" value="Glutaredoxin"/>
    <property type="match status" value="1"/>
</dbReference>
<dbReference type="RefSeq" id="WP_010881521.1">
    <property type="nucleotide sequence ID" value="NC_010741.1"/>
</dbReference>
<dbReference type="EMBL" id="CP000805">
    <property type="protein sequence ID" value="ACD70499.1"/>
    <property type="molecule type" value="Genomic_DNA"/>
</dbReference>
<dbReference type="KEGG" id="tpp:TPASS_0072"/>
<name>A0A0H3BJL6_TREPS</name>
<gene>
    <name evidence="2" type="ordered locus">TPASS_0072</name>
</gene>
<feature type="domain" description="Glutaredoxin" evidence="1">
    <location>
        <begin position="6"/>
        <end position="39"/>
    </location>
</feature>
<proteinExistence type="predicted"/>
<dbReference type="PATRIC" id="fig|455434.6.peg.71"/>
<protein>
    <recommendedName>
        <fullName evidence="1">Glutaredoxin domain-containing protein</fullName>
    </recommendedName>
</protein>
<dbReference type="InterPro" id="IPR036249">
    <property type="entry name" value="Thioredoxin-like_sf"/>
</dbReference>
<accession>A0A0H3BJL6</accession>
<sequence>MEKTLTLFGSNHCGQCATALEYLRSNHINFEYVDITGSGKNLKRFLKMRDSMPLFDDVKKEGRIGIPCLSVNDGEQVFLGVEGLDLSAFR</sequence>
<dbReference type="InterPro" id="IPR002109">
    <property type="entry name" value="Glutaredoxin"/>
</dbReference>
<dbReference type="GeneID" id="93875867"/>
<dbReference type="AlphaFoldDB" id="A0A0H3BJL6"/>
<organism evidence="2 3">
    <name type="scientific">Treponema pallidum subsp. pallidum (strain SS14)</name>
    <dbReference type="NCBI Taxonomy" id="455434"/>
    <lineage>
        <taxon>Bacteria</taxon>
        <taxon>Pseudomonadati</taxon>
        <taxon>Spirochaetota</taxon>
        <taxon>Spirochaetia</taxon>
        <taxon>Spirochaetales</taxon>
        <taxon>Treponemataceae</taxon>
        <taxon>Treponema</taxon>
    </lineage>
</organism>